<gene>
    <name evidence="1" type="ORF">TCLT_LOCUS612</name>
</gene>
<evidence type="ECO:0000313" key="1">
    <source>
        <dbReference type="EMBL" id="VDM95647.1"/>
    </source>
</evidence>
<dbReference type="EMBL" id="UYYF01000049">
    <property type="protein sequence ID" value="VDM95647.1"/>
    <property type="molecule type" value="Genomic_DNA"/>
</dbReference>
<evidence type="ECO:0000313" key="3">
    <source>
        <dbReference type="WBParaSite" id="TCLT_0000061101-mRNA-1"/>
    </source>
</evidence>
<reference evidence="1 2" key="2">
    <citation type="submission" date="2018-11" db="EMBL/GenBank/DDBJ databases">
        <authorList>
            <consortium name="Pathogen Informatics"/>
        </authorList>
    </citation>
    <scope>NUCLEOTIDE SEQUENCE [LARGE SCALE GENOMIC DNA]</scope>
</reference>
<dbReference type="OrthoDB" id="5834751at2759"/>
<dbReference type="WBParaSite" id="TCLT_0000061101-mRNA-1">
    <property type="protein sequence ID" value="TCLT_0000061101-mRNA-1"/>
    <property type="gene ID" value="TCLT_0000061101"/>
</dbReference>
<keyword evidence="2" id="KW-1185">Reference proteome</keyword>
<proteinExistence type="predicted"/>
<reference evidence="3" key="1">
    <citation type="submission" date="2016-04" db="UniProtKB">
        <authorList>
            <consortium name="WormBaseParasite"/>
        </authorList>
    </citation>
    <scope>IDENTIFICATION</scope>
</reference>
<protein>
    <submittedName>
        <fullName evidence="3">SET domain-containing protein</fullName>
    </submittedName>
</protein>
<accession>A0A158RAR9</accession>
<name>A0A158RAR9_THECL</name>
<organism evidence="3">
    <name type="scientific">Thelazia callipaeda</name>
    <name type="common">Oriental eyeworm</name>
    <name type="synonym">Parasitic nematode</name>
    <dbReference type="NCBI Taxonomy" id="103827"/>
    <lineage>
        <taxon>Eukaryota</taxon>
        <taxon>Metazoa</taxon>
        <taxon>Ecdysozoa</taxon>
        <taxon>Nematoda</taxon>
        <taxon>Chromadorea</taxon>
        <taxon>Rhabditida</taxon>
        <taxon>Spirurina</taxon>
        <taxon>Spiruromorpha</taxon>
        <taxon>Thelazioidea</taxon>
        <taxon>Thelaziidae</taxon>
        <taxon>Thelazia</taxon>
    </lineage>
</organism>
<sequence>MELAMKLVHSFSRKAYTRFVKDISTAKNIKNYKTKKLFERQKLNHVTGKINYQTKICYNPKTKKEYESPSNFCVYGVKYKATGDSYKVFDTLLINDQRNKLSDETLTLDHASQPLCDALSTATEKILYYGAWMQETQKTYIDVFLACCQECPHLDYDEWILLLKKEMIALSPYGLFRQNKLVFHKDDIFMFETHYVVANRTQEKLPACESSAYQLVPVKFGNRVGYAYASDRLDYETIYSRANAPPRIVKTSEIGCYSADVANKQNFVCKNMYSSEPYSDCYIQINDSRRYSYMCCCYGSKIAECQDQIDQAMVIGPPVDVILDEMRVCAVELEERNNFFGELSKSKIIYGGTVDVLLQSVQYYHHELPSQLSNINFVNCIGYLAIEQISKIDVAKMNELYQDNVEYIRKVVGGERNNRFSDPKSFEVDYNIPAADLNKQLNEAINNAYSFHCSHSYNWDIRTNDLLRFRCLQLLRTLVRFRKTHTHLFQRWMHSVHLHYHSMVSQGITSNVVVGIGPSATITCALILNFISSYTLLRASLEANGGNSLCGRNNLYHYVIHGYFDSDEFESNQSCLVHYASKDVLNDMDIETTESGRILFFLPGSAIQPIDFTYALLPPNQCTYVDVDLNSEYIKSRFCLNYSVLHNFETKYLPMRLYLCKCKSSETKPKCDVDLEKQIEKRFQAEYFQHFTLDASDSSSKFVFYLLSHQIKMKPQIRKHFSNILEKKYHCAKYSHARTLTVTEKPEIAVNEISIFCATVVEVKYAGDICLFDLKLLLQTRPQYVFSGTMAFRSFINYLKIDLSIIPHTTRTLSHEAISSCFPALKSEMHVCFCRNEKPESPCNLSAFERIRTLHSALFTWNNLRMIEFFPNDLLPYVTLKEPRWCQSKGLYSTIAVYGEKQEIISGSTCMFSTLDFVDEDYGIFCKEMLFFEECGIVMDQHHQEEAKLICCCVYNCDTIGVLLHTFRNHMENWLRRL</sequence>
<evidence type="ECO:0000313" key="2">
    <source>
        <dbReference type="Proteomes" id="UP000276776"/>
    </source>
</evidence>
<dbReference type="Proteomes" id="UP000276776">
    <property type="component" value="Unassembled WGS sequence"/>
</dbReference>
<dbReference type="OMA" id="DYDEWIL"/>
<dbReference type="AlphaFoldDB" id="A0A158RAR9"/>